<feature type="transmembrane region" description="Helical" evidence="1">
    <location>
        <begin position="21"/>
        <end position="42"/>
    </location>
</feature>
<keyword evidence="1" id="KW-0472">Membrane</keyword>
<feature type="transmembrane region" description="Helical" evidence="1">
    <location>
        <begin position="189"/>
        <end position="211"/>
    </location>
</feature>
<evidence type="ECO:0000256" key="1">
    <source>
        <dbReference type="SAM" id="Phobius"/>
    </source>
</evidence>
<keyword evidence="1" id="KW-1133">Transmembrane helix</keyword>
<dbReference type="InterPro" id="IPR009936">
    <property type="entry name" value="DUF1468"/>
</dbReference>
<dbReference type="Pfam" id="PF07331">
    <property type="entry name" value="TctB"/>
    <property type="match status" value="1"/>
</dbReference>
<keyword evidence="1" id="KW-0812">Transmembrane</keyword>
<evidence type="ECO:0000259" key="2">
    <source>
        <dbReference type="Pfam" id="PF07331"/>
    </source>
</evidence>
<evidence type="ECO:0000313" key="4">
    <source>
        <dbReference type="Proteomes" id="UP001185069"/>
    </source>
</evidence>
<feature type="domain" description="DUF1468" evidence="2">
    <location>
        <begin position="23"/>
        <end position="207"/>
    </location>
</feature>
<comment type="caution">
    <text evidence="3">The sequence shown here is derived from an EMBL/GenBank/DDBJ whole genome shotgun (WGS) entry which is preliminary data.</text>
</comment>
<feature type="transmembrane region" description="Helical" evidence="1">
    <location>
        <begin position="54"/>
        <end position="72"/>
    </location>
</feature>
<sequence>MNRKAKTIDRTGAAEPSGLSELIIAGFAIATAVFLTIGTSSMQVTGSTFPGPQFFPSIVAGLLYAVGAFLAFQTIRRAVTSFSASRSTGGEPAAVSSDFSANLLEDLADVEHGTLAEAAERASDDQPSGVRYRTHTDWKTVGIVLGSLVAFALLLIPVGWLVSAALLFWGVCYALGSKRPLFDAGVALLFSGLIQIAFGGLLGLALPAGFLEGLL</sequence>
<evidence type="ECO:0000313" key="3">
    <source>
        <dbReference type="EMBL" id="MDR6270687.1"/>
    </source>
</evidence>
<organism evidence="3 4">
    <name type="scientific">Arthrobacter russicus</name>
    <dbReference type="NCBI Taxonomy" id="172040"/>
    <lineage>
        <taxon>Bacteria</taxon>
        <taxon>Bacillati</taxon>
        <taxon>Actinomycetota</taxon>
        <taxon>Actinomycetes</taxon>
        <taxon>Micrococcales</taxon>
        <taxon>Micrococcaceae</taxon>
        <taxon>Arthrobacter</taxon>
    </lineage>
</organism>
<reference evidence="3 4" key="1">
    <citation type="submission" date="2023-07" db="EMBL/GenBank/DDBJ databases">
        <title>Sequencing the genomes of 1000 actinobacteria strains.</title>
        <authorList>
            <person name="Klenk H.-P."/>
        </authorList>
    </citation>
    <scope>NUCLEOTIDE SEQUENCE [LARGE SCALE GENOMIC DNA]</scope>
    <source>
        <strain evidence="3 4">DSM 14555</strain>
    </source>
</reference>
<keyword evidence="4" id="KW-1185">Reference proteome</keyword>
<dbReference type="Proteomes" id="UP001185069">
    <property type="component" value="Unassembled WGS sequence"/>
</dbReference>
<dbReference type="EMBL" id="JAVDQF010000001">
    <property type="protein sequence ID" value="MDR6270687.1"/>
    <property type="molecule type" value="Genomic_DNA"/>
</dbReference>
<proteinExistence type="predicted"/>
<protein>
    <submittedName>
        <fullName evidence="3">Tricarboxylic transport membrane protein</fullName>
    </submittedName>
</protein>
<name>A0ABU1JE21_9MICC</name>
<dbReference type="RefSeq" id="WP_309799910.1">
    <property type="nucleotide sequence ID" value="NZ_BAAAHY010000004.1"/>
</dbReference>
<accession>A0ABU1JE21</accession>
<feature type="transmembrane region" description="Helical" evidence="1">
    <location>
        <begin position="141"/>
        <end position="169"/>
    </location>
</feature>
<gene>
    <name evidence="3" type="ORF">JOE69_002925</name>
</gene>